<comment type="caution">
    <text evidence="3">The sequence shown here is derived from an EMBL/GenBank/DDBJ whole genome shotgun (WGS) entry which is preliminary data.</text>
</comment>
<dbReference type="RefSeq" id="WP_373428729.1">
    <property type="nucleotide sequence ID" value="NZ_JAUSWV010000002.1"/>
</dbReference>
<keyword evidence="4" id="KW-1185">Reference proteome</keyword>
<feature type="transmembrane region" description="Helical" evidence="1">
    <location>
        <begin position="29"/>
        <end position="47"/>
    </location>
</feature>
<feature type="domain" description="Acyltransferase 3" evidence="2">
    <location>
        <begin position="6"/>
        <end position="78"/>
    </location>
</feature>
<protein>
    <submittedName>
        <fullName evidence="3">Peptidoglycan/LPS O-acetylase OafA/YrhL</fullName>
    </submittedName>
</protein>
<accession>A0ABU0NHS6</accession>
<evidence type="ECO:0000313" key="3">
    <source>
        <dbReference type="EMBL" id="MDQ0578660.1"/>
    </source>
</evidence>
<evidence type="ECO:0000259" key="2">
    <source>
        <dbReference type="Pfam" id="PF01757"/>
    </source>
</evidence>
<dbReference type="Pfam" id="PF01757">
    <property type="entry name" value="Acyl_transf_3"/>
    <property type="match status" value="1"/>
</dbReference>
<evidence type="ECO:0000313" key="4">
    <source>
        <dbReference type="Proteomes" id="UP001230654"/>
    </source>
</evidence>
<evidence type="ECO:0000256" key="1">
    <source>
        <dbReference type="SAM" id="Phobius"/>
    </source>
</evidence>
<dbReference type="Proteomes" id="UP001230654">
    <property type="component" value="Unassembled WGS sequence"/>
</dbReference>
<reference evidence="3 4" key="1">
    <citation type="submission" date="2023-07" db="EMBL/GenBank/DDBJ databases">
        <title>Comparative genomics of wheat-associated soil bacteria to identify genetic determinants of phenazine resistance.</title>
        <authorList>
            <person name="Mouncey N."/>
        </authorList>
    </citation>
    <scope>NUCLEOTIDE SEQUENCE [LARGE SCALE GENOMIC DNA]</scope>
    <source>
        <strain evidence="3 4">B2I6</strain>
    </source>
</reference>
<dbReference type="InterPro" id="IPR002656">
    <property type="entry name" value="Acyl_transf_3_dom"/>
</dbReference>
<keyword evidence="1" id="KW-1133">Transmembrane helix</keyword>
<keyword evidence="1" id="KW-0812">Transmembrane</keyword>
<keyword evidence="1" id="KW-0472">Membrane</keyword>
<gene>
    <name evidence="3" type="ORF">QF030_000838</name>
</gene>
<proteinExistence type="predicted"/>
<sequence>MVSFLLAVVTFGAGLAVRRLRIPRWLTGLGTISYSVYLVHPVLLAVTDGTTGRGERDNVVLEVAFYAVLLPLCVLTYRYIEVPGQAWGRKLTRRVPPL</sequence>
<name>A0ABU0NHS6_STRRH</name>
<feature type="transmembrane region" description="Helical" evidence="1">
    <location>
        <begin position="59"/>
        <end position="80"/>
    </location>
</feature>
<organism evidence="3 4">
    <name type="scientific">Streptomyces rishiriensis</name>
    <dbReference type="NCBI Taxonomy" id="68264"/>
    <lineage>
        <taxon>Bacteria</taxon>
        <taxon>Bacillati</taxon>
        <taxon>Actinomycetota</taxon>
        <taxon>Actinomycetes</taxon>
        <taxon>Kitasatosporales</taxon>
        <taxon>Streptomycetaceae</taxon>
        <taxon>Streptomyces</taxon>
    </lineage>
</organism>
<dbReference type="EMBL" id="JAUSWV010000002">
    <property type="protein sequence ID" value="MDQ0578660.1"/>
    <property type="molecule type" value="Genomic_DNA"/>
</dbReference>